<name>A0ABR2TAR2_9ROSI</name>
<evidence type="ECO:0000256" key="1">
    <source>
        <dbReference type="SAM" id="Coils"/>
    </source>
</evidence>
<feature type="domain" description="Putative plant transposon protein" evidence="3">
    <location>
        <begin position="57"/>
        <end position="235"/>
    </location>
</feature>
<feature type="coiled-coil region" evidence="1">
    <location>
        <begin position="279"/>
        <end position="306"/>
    </location>
</feature>
<feature type="region of interest" description="Disordered" evidence="2">
    <location>
        <begin position="350"/>
        <end position="494"/>
    </location>
</feature>
<keyword evidence="1" id="KW-0175">Coiled coil</keyword>
<organism evidence="4 5">
    <name type="scientific">Hibiscus sabdariffa</name>
    <name type="common">roselle</name>
    <dbReference type="NCBI Taxonomy" id="183260"/>
    <lineage>
        <taxon>Eukaryota</taxon>
        <taxon>Viridiplantae</taxon>
        <taxon>Streptophyta</taxon>
        <taxon>Embryophyta</taxon>
        <taxon>Tracheophyta</taxon>
        <taxon>Spermatophyta</taxon>
        <taxon>Magnoliopsida</taxon>
        <taxon>eudicotyledons</taxon>
        <taxon>Gunneridae</taxon>
        <taxon>Pentapetalae</taxon>
        <taxon>rosids</taxon>
        <taxon>malvids</taxon>
        <taxon>Malvales</taxon>
        <taxon>Malvaceae</taxon>
        <taxon>Malvoideae</taxon>
        <taxon>Hibiscus</taxon>
    </lineage>
</organism>
<feature type="compositionally biased region" description="Polar residues" evidence="2">
    <location>
        <begin position="485"/>
        <end position="494"/>
    </location>
</feature>
<reference evidence="4 5" key="1">
    <citation type="journal article" date="2024" name="G3 (Bethesda)">
        <title>Genome assembly of Hibiscus sabdariffa L. provides insights into metabolisms of medicinal natural products.</title>
        <authorList>
            <person name="Kim T."/>
        </authorList>
    </citation>
    <scope>NUCLEOTIDE SEQUENCE [LARGE SCALE GENOMIC DNA]</scope>
    <source>
        <strain evidence="4">TK-2024</strain>
        <tissue evidence="4">Old leaves</tissue>
    </source>
</reference>
<dbReference type="EMBL" id="JBBPBN010000007">
    <property type="protein sequence ID" value="KAK9034457.1"/>
    <property type="molecule type" value="Genomic_DNA"/>
</dbReference>
<evidence type="ECO:0000256" key="2">
    <source>
        <dbReference type="SAM" id="MobiDB-lite"/>
    </source>
</evidence>
<sequence>MARNRPSTSSSAPPRFFVDDEAQERYGNLRKRLVFFEQGFVFKEEDLGPDVMEVVAQHKWERFARHPGDVNATLVKEFYANITEPNQHSVFVRGKYIRFTPSAINRYFKLPTMVDNHTTFKEEADNETYHDIVEDLCLPNSEWNGKQVHRRSMDREKFLPKAKLWTHFLKHKLMPTSHHTTVSLPRMLLLHSILFGHSMDVGKIIVEEIQACLKRPKSALLFPNLITALCRKKKVKEDRFDEIVSGISGITLEKLPSLMGFKEGKAKESAEEHHQSGAIQNALAKLETFEESVNQTKDQLEALTGNLKTFFAYVKKRDEVMLKVYEEMIPHMPVDLPTFPEELLPTAENATASPEVDHQQDQEGPLDEDPLNTKEQDPRPQPQDPAAPIVPEPDPRPQPQDLVEPIASEQSHNAPHANVVEVPSQSDLPEQISPHKGGRRKKTRAGRILMSSPTKATEGPSDTPDAHESDPAASPSPLRKRPRRTATSPTLPPA</sequence>
<comment type="caution">
    <text evidence="4">The sequence shown here is derived from an EMBL/GenBank/DDBJ whole genome shotgun (WGS) entry which is preliminary data.</text>
</comment>
<feature type="compositionally biased region" description="Basic residues" evidence="2">
    <location>
        <begin position="436"/>
        <end position="445"/>
    </location>
</feature>
<feature type="compositionally biased region" description="Pro residues" evidence="2">
    <location>
        <begin position="379"/>
        <end position="398"/>
    </location>
</feature>
<dbReference type="Proteomes" id="UP001396334">
    <property type="component" value="Unassembled WGS sequence"/>
</dbReference>
<keyword evidence="5" id="KW-1185">Reference proteome</keyword>
<gene>
    <name evidence="4" type="ORF">V6N11_050621</name>
</gene>
<dbReference type="InterPro" id="IPR046796">
    <property type="entry name" value="Transposase_32_dom"/>
</dbReference>
<accession>A0ABR2TAR2</accession>
<evidence type="ECO:0000313" key="4">
    <source>
        <dbReference type="EMBL" id="KAK9034457.1"/>
    </source>
</evidence>
<proteinExistence type="predicted"/>
<protein>
    <recommendedName>
        <fullName evidence="3">Putative plant transposon protein domain-containing protein</fullName>
    </recommendedName>
</protein>
<evidence type="ECO:0000259" key="3">
    <source>
        <dbReference type="Pfam" id="PF20167"/>
    </source>
</evidence>
<dbReference type="Pfam" id="PF20167">
    <property type="entry name" value="Transposase_32"/>
    <property type="match status" value="1"/>
</dbReference>
<evidence type="ECO:0000313" key="5">
    <source>
        <dbReference type="Proteomes" id="UP001396334"/>
    </source>
</evidence>